<dbReference type="EMBL" id="JBCGBO010000004">
    <property type="protein sequence ID" value="KAK9208780.1"/>
    <property type="molecule type" value="Genomic_DNA"/>
</dbReference>
<comment type="caution">
    <text evidence="2">The sequence shown here is derived from an EMBL/GenBank/DDBJ whole genome shotgun (WGS) entry which is preliminary data.</text>
</comment>
<sequence>MDPTQRQTPPSYSKESLIRRYKPIWRILLISNLALGGIFSVVAFVLMLYSFNFLVLSQFLNLVIALEVV</sequence>
<keyword evidence="1" id="KW-1133">Transmembrane helix</keyword>
<accession>A0AAP0QR33</accession>
<dbReference type="Proteomes" id="UP001428341">
    <property type="component" value="Unassembled WGS sequence"/>
</dbReference>
<evidence type="ECO:0000313" key="2">
    <source>
        <dbReference type="EMBL" id="KAK9208780.1"/>
    </source>
</evidence>
<name>A0AAP0QR33_9ROSI</name>
<dbReference type="AlphaFoldDB" id="A0AAP0QR33"/>
<reference evidence="2 3" key="1">
    <citation type="submission" date="2024-05" db="EMBL/GenBank/DDBJ databases">
        <title>Haplotype-resolved chromosome-level genome assembly of Huyou (Citrus changshanensis).</title>
        <authorList>
            <person name="Miao C."/>
            <person name="Chen W."/>
            <person name="Wu Y."/>
            <person name="Wang L."/>
            <person name="Zhao S."/>
            <person name="Grierson D."/>
            <person name="Xu C."/>
            <person name="Chen K."/>
        </authorList>
    </citation>
    <scope>NUCLEOTIDE SEQUENCE [LARGE SCALE GENOMIC DNA]</scope>
    <source>
        <strain evidence="2">01-14</strain>
        <tissue evidence="2">Leaf</tissue>
    </source>
</reference>
<proteinExistence type="predicted"/>
<evidence type="ECO:0000256" key="1">
    <source>
        <dbReference type="SAM" id="Phobius"/>
    </source>
</evidence>
<keyword evidence="1" id="KW-0812">Transmembrane</keyword>
<keyword evidence="1" id="KW-0472">Membrane</keyword>
<gene>
    <name evidence="2" type="ORF">WN944_001140</name>
</gene>
<organism evidence="2 3">
    <name type="scientific">Citrus x changshan-huyou</name>
    <dbReference type="NCBI Taxonomy" id="2935761"/>
    <lineage>
        <taxon>Eukaryota</taxon>
        <taxon>Viridiplantae</taxon>
        <taxon>Streptophyta</taxon>
        <taxon>Embryophyta</taxon>
        <taxon>Tracheophyta</taxon>
        <taxon>Spermatophyta</taxon>
        <taxon>Magnoliopsida</taxon>
        <taxon>eudicotyledons</taxon>
        <taxon>Gunneridae</taxon>
        <taxon>Pentapetalae</taxon>
        <taxon>rosids</taxon>
        <taxon>malvids</taxon>
        <taxon>Sapindales</taxon>
        <taxon>Rutaceae</taxon>
        <taxon>Aurantioideae</taxon>
        <taxon>Citrus</taxon>
    </lineage>
</organism>
<feature type="transmembrane region" description="Helical" evidence="1">
    <location>
        <begin position="27"/>
        <end position="51"/>
    </location>
</feature>
<protein>
    <submittedName>
        <fullName evidence="2">Uncharacterized protein</fullName>
    </submittedName>
</protein>
<evidence type="ECO:0000313" key="3">
    <source>
        <dbReference type="Proteomes" id="UP001428341"/>
    </source>
</evidence>
<keyword evidence="3" id="KW-1185">Reference proteome</keyword>